<evidence type="ECO:0000313" key="2">
    <source>
        <dbReference type="Proteomes" id="UP000054843"/>
    </source>
</evidence>
<dbReference type="Proteomes" id="UP000054843">
    <property type="component" value="Unassembled WGS sequence"/>
</dbReference>
<sequence>MCSVNRESAYWNPFLDFRLARYLLYGREEGMIDLPGRFTVPSKGKHGPHVYVEPLTGPMVYFRHCAYMVPSFVRPCNDAYIGCN</sequence>
<organism evidence="1 2">
    <name type="scientific">Trichinella papuae</name>
    <dbReference type="NCBI Taxonomy" id="268474"/>
    <lineage>
        <taxon>Eukaryota</taxon>
        <taxon>Metazoa</taxon>
        <taxon>Ecdysozoa</taxon>
        <taxon>Nematoda</taxon>
        <taxon>Enoplea</taxon>
        <taxon>Dorylaimia</taxon>
        <taxon>Trichinellida</taxon>
        <taxon>Trichinellidae</taxon>
        <taxon>Trichinella</taxon>
    </lineage>
</organism>
<dbReference type="AlphaFoldDB" id="A0A0V1MTM1"/>
<keyword evidence="2" id="KW-1185">Reference proteome</keyword>
<comment type="caution">
    <text evidence="1">The sequence shown here is derived from an EMBL/GenBank/DDBJ whole genome shotgun (WGS) entry which is preliminary data.</text>
</comment>
<name>A0A0V1MTM1_9BILA</name>
<gene>
    <name evidence="1" type="ORF">T10_5089</name>
</gene>
<accession>A0A0V1MTM1</accession>
<evidence type="ECO:0000313" key="1">
    <source>
        <dbReference type="EMBL" id="KRZ75149.1"/>
    </source>
</evidence>
<proteinExistence type="predicted"/>
<reference evidence="1 2" key="1">
    <citation type="submission" date="2015-01" db="EMBL/GenBank/DDBJ databases">
        <title>Evolution of Trichinella species and genotypes.</title>
        <authorList>
            <person name="Korhonen P.K."/>
            <person name="Edoardo P."/>
            <person name="Giuseppe L.R."/>
            <person name="Gasser R.B."/>
        </authorList>
    </citation>
    <scope>NUCLEOTIDE SEQUENCE [LARGE SCALE GENOMIC DNA]</scope>
    <source>
        <strain evidence="1">ISS1980</strain>
    </source>
</reference>
<dbReference type="EMBL" id="JYDO01000041">
    <property type="protein sequence ID" value="KRZ75149.1"/>
    <property type="molecule type" value="Genomic_DNA"/>
</dbReference>
<protein>
    <submittedName>
        <fullName evidence="1">Uncharacterized protein</fullName>
    </submittedName>
</protein>